<dbReference type="InterPro" id="IPR013561">
    <property type="entry name" value="FilR1_middle_dom"/>
</dbReference>
<evidence type="ECO:0000313" key="3">
    <source>
        <dbReference type="EMBL" id="MCU4740963.1"/>
    </source>
</evidence>
<dbReference type="InterPro" id="IPR057527">
    <property type="entry name" value="HVO_A0261-like_N"/>
</dbReference>
<dbReference type="InterPro" id="IPR036388">
    <property type="entry name" value="WH-like_DNA-bd_sf"/>
</dbReference>
<dbReference type="EMBL" id="JAOPKA010000003">
    <property type="protein sequence ID" value="MCU4740963.1"/>
    <property type="molecule type" value="Genomic_DNA"/>
</dbReference>
<dbReference type="RefSeq" id="WP_338002805.1">
    <property type="nucleotide sequence ID" value="NZ_JAOPKA010000003.1"/>
</dbReference>
<dbReference type="SUPFAM" id="SSF46785">
    <property type="entry name" value="Winged helix' DNA-binding domain"/>
    <property type="match status" value="1"/>
</dbReference>
<name>A0AAP3E119_9EURY</name>
<dbReference type="Gene3D" id="1.10.10.10">
    <property type="entry name" value="Winged helix-like DNA-binding domain superfamily/Winged helix DNA-binding domain"/>
    <property type="match status" value="1"/>
</dbReference>
<proteinExistence type="predicted"/>
<dbReference type="InterPro" id="IPR036390">
    <property type="entry name" value="WH_DNA-bd_sf"/>
</dbReference>
<evidence type="ECO:0000313" key="4">
    <source>
        <dbReference type="EMBL" id="MCU4973714.1"/>
    </source>
</evidence>
<organism evidence="3 6">
    <name type="scientific">Natronoglomus mannanivorans</name>
    <dbReference type="NCBI Taxonomy" id="2979990"/>
    <lineage>
        <taxon>Archaea</taxon>
        <taxon>Methanobacteriati</taxon>
        <taxon>Methanobacteriota</taxon>
        <taxon>Stenosarchaea group</taxon>
        <taxon>Halobacteria</taxon>
        <taxon>Halobacteriales</taxon>
        <taxon>Natrialbaceae</taxon>
        <taxon>Natronoglomus</taxon>
    </lineage>
</organism>
<evidence type="ECO:0000313" key="5">
    <source>
        <dbReference type="Proteomes" id="UP001320972"/>
    </source>
</evidence>
<gene>
    <name evidence="4" type="ORF">OB955_13315</name>
    <name evidence="3" type="ORF">OB960_06055</name>
</gene>
<evidence type="ECO:0000313" key="6">
    <source>
        <dbReference type="Proteomes" id="UP001321018"/>
    </source>
</evidence>
<reference evidence="3 5" key="1">
    <citation type="submission" date="2022-09" db="EMBL/GenBank/DDBJ databases">
        <title>Enrichment on poylsaccharides allowed isolation of novel metabolic and taxonomic groups of Haloarchaea.</title>
        <authorList>
            <person name="Sorokin D.Y."/>
            <person name="Elcheninov A.G."/>
            <person name="Khizhniak T.V."/>
            <person name="Kolganova T.V."/>
            <person name="Kublanov I.V."/>
        </authorList>
    </citation>
    <scope>NUCLEOTIDE SEQUENCE</scope>
    <source>
        <strain evidence="4 5">AArc-m2/3/4</strain>
        <strain evidence="3">AArc-xg1-1</strain>
    </source>
</reference>
<feature type="domain" description="HVO-A0261-like N-terminal" evidence="2">
    <location>
        <begin position="7"/>
        <end position="86"/>
    </location>
</feature>
<comment type="caution">
    <text evidence="3">The sequence shown here is derived from an EMBL/GenBank/DDBJ whole genome shotgun (WGS) entry which is preliminary data.</text>
</comment>
<dbReference type="Proteomes" id="UP001321018">
    <property type="component" value="Unassembled WGS sequence"/>
</dbReference>
<accession>A0AAP3E119</accession>
<dbReference type="EMBL" id="JAOPKB010000007">
    <property type="protein sequence ID" value="MCU4973714.1"/>
    <property type="molecule type" value="Genomic_DNA"/>
</dbReference>
<dbReference type="Proteomes" id="UP001320972">
    <property type="component" value="Unassembled WGS sequence"/>
</dbReference>
<sequence length="262" mass="29140">MTSPSSDRDVLQTLSRRHDLLSCLENGSRYKRDLVAELSVSRSTIDRGIRELESVEFVERCSGAFRLTAAGRLALSEYRRRLESLGAITDCSEILTDIPPEAPMSVDLLVGASVTQPKPHAPNEPIGAVVDLLEEADRFRGFATAQRLPRLRDRLYELTTAGQLDAEAIFTEELAAFLLENHAQQMRDVLCDGHFDMYSISTLPYGLGIVETPSCSRAFVVVHGDSGAVRGVIQNDTQAALEWADDVFRRYRTRSSRLEPPE</sequence>
<dbReference type="Pfam" id="PF25213">
    <property type="entry name" value="HVO_A0261_N"/>
    <property type="match status" value="1"/>
</dbReference>
<evidence type="ECO:0000259" key="1">
    <source>
        <dbReference type="Pfam" id="PF08350"/>
    </source>
</evidence>
<keyword evidence="5" id="KW-1185">Reference proteome</keyword>
<evidence type="ECO:0000259" key="2">
    <source>
        <dbReference type="Pfam" id="PF25213"/>
    </source>
</evidence>
<dbReference type="AlphaFoldDB" id="A0AAP3E119"/>
<dbReference type="Pfam" id="PF08350">
    <property type="entry name" value="FilR1_middle"/>
    <property type="match status" value="1"/>
</dbReference>
<feature type="domain" description="Methanogenesis regulatory protein FilR1 middle" evidence="1">
    <location>
        <begin position="122"/>
        <end position="254"/>
    </location>
</feature>
<protein>
    <submittedName>
        <fullName evidence="3">Transcriptional regulator</fullName>
    </submittedName>
</protein>